<keyword evidence="4 5" id="KW-0472">Membrane</keyword>
<comment type="caution">
    <text evidence="7">The sequence shown here is derived from an EMBL/GenBank/DDBJ whole genome shotgun (WGS) entry which is preliminary data.</text>
</comment>
<feature type="compositionally biased region" description="Basic and acidic residues" evidence="6">
    <location>
        <begin position="1"/>
        <end position="11"/>
    </location>
</feature>
<evidence type="ECO:0000256" key="6">
    <source>
        <dbReference type="SAM" id="MobiDB-lite"/>
    </source>
</evidence>
<keyword evidence="8" id="KW-1185">Reference proteome</keyword>
<dbReference type="HAMAP" id="MF_01514">
    <property type="entry name" value="UPF0314"/>
    <property type="match status" value="1"/>
</dbReference>
<feature type="transmembrane region" description="Helical" evidence="5">
    <location>
        <begin position="75"/>
        <end position="95"/>
    </location>
</feature>
<evidence type="ECO:0000313" key="8">
    <source>
        <dbReference type="Proteomes" id="UP001243846"/>
    </source>
</evidence>
<keyword evidence="2 5" id="KW-0812">Transmembrane</keyword>
<protein>
    <recommendedName>
        <fullName evidence="5">UPF0314 protein QWZ10_10220</fullName>
    </recommendedName>
</protein>
<proteinExistence type="inferred from homology"/>
<organism evidence="7 8">
    <name type="scientific">Paracoccus cavernae</name>
    <dbReference type="NCBI Taxonomy" id="1571207"/>
    <lineage>
        <taxon>Bacteria</taxon>
        <taxon>Pseudomonadati</taxon>
        <taxon>Pseudomonadota</taxon>
        <taxon>Alphaproteobacteria</taxon>
        <taxon>Rhodobacterales</taxon>
        <taxon>Paracoccaceae</taxon>
        <taxon>Paracoccus</taxon>
    </lineage>
</organism>
<feature type="transmembrane region" description="Helical" evidence="5">
    <location>
        <begin position="25"/>
        <end position="45"/>
    </location>
</feature>
<evidence type="ECO:0000256" key="5">
    <source>
        <dbReference type="HAMAP-Rule" id="MF_01514"/>
    </source>
</evidence>
<keyword evidence="1 5" id="KW-1003">Cell membrane</keyword>
<gene>
    <name evidence="7" type="ORF">QWZ10_10220</name>
</gene>
<name>A0ABT8D8A7_9RHOB</name>
<evidence type="ECO:0000256" key="2">
    <source>
        <dbReference type="ARBA" id="ARBA00022692"/>
    </source>
</evidence>
<dbReference type="EMBL" id="JAUFRC010000001">
    <property type="protein sequence ID" value="MDN3712077.1"/>
    <property type="molecule type" value="Genomic_DNA"/>
</dbReference>
<sequence>MLCRHHEHDRPLPPNPDHSRGPRRLLPFGIAAAIVLAAALVLWGFGRPLICTCGTVKLWHGTVLSSENSQHLADWYSFSHITHGFLFYALIWLAMLVRGREQTPLSFGWRLVVATLIEAVWEVVENSDAVIERYRAVTISLDYYGDSVINSVADMGAMMLGFWLAYRLPVRLSLALAVISEVMLAIVIRDGLALNIVMLVWPVDAIRDWQGAL</sequence>
<comment type="subcellular location">
    <subcellularLocation>
        <location evidence="5">Cell membrane</location>
        <topology evidence="5">Multi-pass membrane protein</topology>
    </subcellularLocation>
</comment>
<accession>A0ABT8D8A7</accession>
<keyword evidence="3 5" id="KW-1133">Transmembrane helix</keyword>
<dbReference type="Proteomes" id="UP001243846">
    <property type="component" value="Unassembled WGS sequence"/>
</dbReference>
<dbReference type="RefSeq" id="WP_377785576.1">
    <property type="nucleotide sequence ID" value="NZ_JBHUOC010000001.1"/>
</dbReference>
<evidence type="ECO:0000256" key="1">
    <source>
        <dbReference type="ARBA" id="ARBA00022475"/>
    </source>
</evidence>
<comment type="similarity">
    <text evidence="5">Belongs to the UPF0314 family.</text>
</comment>
<dbReference type="NCBIfam" id="NF002099">
    <property type="entry name" value="PRK00944.1"/>
    <property type="match status" value="1"/>
</dbReference>
<feature type="region of interest" description="Disordered" evidence="6">
    <location>
        <begin position="1"/>
        <end position="20"/>
    </location>
</feature>
<evidence type="ECO:0000256" key="3">
    <source>
        <dbReference type="ARBA" id="ARBA00022989"/>
    </source>
</evidence>
<reference evidence="8" key="1">
    <citation type="journal article" date="2019" name="Int. J. Syst. Evol. Microbiol.">
        <title>The Global Catalogue of Microorganisms (GCM) 10K type strain sequencing project: providing services to taxonomists for standard genome sequencing and annotation.</title>
        <authorList>
            <consortium name="The Broad Institute Genomics Platform"/>
            <consortium name="The Broad Institute Genome Sequencing Center for Infectious Disease"/>
            <person name="Wu L."/>
            <person name="Ma J."/>
        </authorList>
    </citation>
    <scope>NUCLEOTIDE SEQUENCE [LARGE SCALE GENOMIC DNA]</scope>
    <source>
        <strain evidence="8">CECT 8482</strain>
    </source>
</reference>
<evidence type="ECO:0000256" key="4">
    <source>
        <dbReference type="ARBA" id="ARBA00023136"/>
    </source>
</evidence>
<evidence type="ECO:0000313" key="7">
    <source>
        <dbReference type="EMBL" id="MDN3712077.1"/>
    </source>
</evidence>
<dbReference type="Pfam" id="PF10755">
    <property type="entry name" value="DUF2585"/>
    <property type="match status" value="1"/>
</dbReference>
<dbReference type="InterPro" id="IPR019691">
    <property type="entry name" value="DUF2585"/>
</dbReference>